<evidence type="ECO:0000256" key="3">
    <source>
        <dbReference type="ARBA" id="ARBA00022475"/>
    </source>
</evidence>
<dbReference type="eggNOG" id="COG0586">
    <property type="taxonomic scope" value="Bacteria"/>
</dbReference>
<dbReference type="STRING" id="331678.Cphamn1_1810"/>
<dbReference type="InterPro" id="IPR032818">
    <property type="entry name" value="DedA-like"/>
</dbReference>
<organism evidence="9">
    <name type="scientific">Chlorobium phaeobacteroides (strain BS1)</name>
    <dbReference type="NCBI Taxonomy" id="331678"/>
    <lineage>
        <taxon>Bacteria</taxon>
        <taxon>Pseudomonadati</taxon>
        <taxon>Chlorobiota</taxon>
        <taxon>Chlorobiia</taxon>
        <taxon>Chlorobiales</taxon>
        <taxon>Chlorobiaceae</taxon>
        <taxon>Chlorobium/Pelodictyon group</taxon>
        <taxon>Chlorobium</taxon>
    </lineage>
</organism>
<comment type="similarity">
    <text evidence="2 7">Belongs to the DedA family.</text>
</comment>
<keyword evidence="4 7" id="KW-0812">Transmembrane</keyword>
<dbReference type="PANTHER" id="PTHR30353">
    <property type="entry name" value="INNER MEMBRANE PROTEIN DEDA-RELATED"/>
    <property type="match status" value="1"/>
</dbReference>
<keyword evidence="5 7" id="KW-1133">Transmembrane helix</keyword>
<evidence type="ECO:0000256" key="2">
    <source>
        <dbReference type="ARBA" id="ARBA00010792"/>
    </source>
</evidence>
<feature type="transmembrane region" description="Helical" evidence="7">
    <location>
        <begin position="61"/>
        <end position="83"/>
    </location>
</feature>
<evidence type="ECO:0000256" key="7">
    <source>
        <dbReference type="RuleBase" id="RU367016"/>
    </source>
</evidence>
<proteinExistence type="inferred from homology"/>
<evidence type="ECO:0000313" key="9">
    <source>
        <dbReference type="EMBL" id="ACE04728.1"/>
    </source>
</evidence>
<keyword evidence="6 7" id="KW-0472">Membrane</keyword>
<dbReference type="AlphaFoldDB" id="B3ELE0"/>
<name>B3ELE0_CHLPB</name>
<evidence type="ECO:0000256" key="6">
    <source>
        <dbReference type="ARBA" id="ARBA00023136"/>
    </source>
</evidence>
<dbReference type="KEGG" id="cpb:Cphamn1_1810"/>
<keyword evidence="3 7" id="KW-1003">Cell membrane</keyword>
<feature type="transmembrane region" description="Helical" evidence="7">
    <location>
        <begin position="178"/>
        <end position="198"/>
    </location>
</feature>
<evidence type="ECO:0000256" key="1">
    <source>
        <dbReference type="ARBA" id="ARBA00004651"/>
    </source>
</evidence>
<protein>
    <submittedName>
        <fullName evidence="9">SNARE associated Golgi protein</fullName>
    </submittedName>
</protein>
<dbReference type="EMBL" id="CP001101">
    <property type="protein sequence ID" value="ACE04728.1"/>
    <property type="molecule type" value="Genomic_DNA"/>
</dbReference>
<dbReference type="InterPro" id="IPR032816">
    <property type="entry name" value="VTT_dom"/>
</dbReference>
<reference evidence="9" key="1">
    <citation type="submission" date="2008-06" db="EMBL/GenBank/DDBJ databases">
        <title>Complete sequence of Chlorobium phaeobacteroides BS1.</title>
        <authorList>
            <consortium name="US DOE Joint Genome Institute"/>
            <person name="Lucas S."/>
            <person name="Copeland A."/>
            <person name="Lapidus A."/>
            <person name="Glavina del Rio T."/>
            <person name="Dalin E."/>
            <person name="Tice H."/>
            <person name="Bruce D."/>
            <person name="Goodwin L."/>
            <person name="Pitluck S."/>
            <person name="Schmutz J."/>
            <person name="Larimer F."/>
            <person name="Land M."/>
            <person name="Hauser L."/>
            <person name="Kyrpides N."/>
            <person name="Ovchinnikova G."/>
            <person name="Li T."/>
            <person name="Liu Z."/>
            <person name="Zhao F."/>
            <person name="Overmann J."/>
            <person name="Bryant D.A."/>
            <person name="Richardson P."/>
        </authorList>
    </citation>
    <scope>NUCLEOTIDE SEQUENCE [LARGE SCALE GENOMIC DNA]</scope>
    <source>
        <strain evidence="9">BS1</strain>
    </source>
</reference>
<gene>
    <name evidence="9" type="ordered locus">Cphamn1_1810</name>
</gene>
<dbReference type="Pfam" id="PF09335">
    <property type="entry name" value="VTT_dom"/>
    <property type="match status" value="1"/>
</dbReference>
<feature type="transmembrane region" description="Helical" evidence="7">
    <location>
        <begin position="146"/>
        <end position="172"/>
    </location>
</feature>
<dbReference type="HOGENOM" id="CLU_044208_6_3_10"/>
<accession>B3ELE0</accession>
<feature type="domain" description="VTT" evidence="8">
    <location>
        <begin position="41"/>
        <end position="166"/>
    </location>
</feature>
<sequence>MSIIESLQHMQTLDELIIWGGYALLFAIVFAETGLFAGFFLPGDSLLITAGLIAASGQLEMPLVIATLSFGAILGDSTGYFIGTQLQRAFFRKKNSFFFRDEHLEKTERFYEKHGSKAVFFARFVPVVRSFTSTLAGVVNMPYPVFLFYSMSGAIIWVLFFTSIGYFLATLFPGLVDFVHYIILAGILIILANSLRYLRDKKKKPG</sequence>
<evidence type="ECO:0000256" key="4">
    <source>
        <dbReference type="ARBA" id="ARBA00022692"/>
    </source>
</evidence>
<evidence type="ECO:0000256" key="5">
    <source>
        <dbReference type="ARBA" id="ARBA00022989"/>
    </source>
</evidence>
<feature type="transmembrane region" description="Helical" evidence="7">
    <location>
        <begin position="16"/>
        <end position="41"/>
    </location>
</feature>
<evidence type="ECO:0000259" key="8">
    <source>
        <dbReference type="Pfam" id="PF09335"/>
    </source>
</evidence>
<dbReference type="GO" id="GO:0005886">
    <property type="term" value="C:plasma membrane"/>
    <property type="evidence" value="ECO:0007669"/>
    <property type="project" value="UniProtKB-SubCell"/>
</dbReference>
<dbReference type="PANTHER" id="PTHR30353:SF0">
    <property type="entry name" value="TRANSMEMBRANE PROTEIN"/>
    <property type="match status" value="1"/>
</dbReference>
<dbReference type="OrthoDB" id="9813426at2"/>
<comment type="subcellular location">
    <subcellularLocation>
        <location evidence="1 7">Cell membrane</location>
        <topology evidence="1 7">Multi-pass membrane protein</topology>
    </subcellularLocation>
</comment>